<accession>A0A9W9DHD9</accession>
<dbReference type="PANTHER" id="PTHR19965">
    <property type="entry name" value="RNA AND EXPORT FACTOR BINDING PROTEIN"/>
    <property type="match status" value="1"/>
</dbReference>
<dbReference type="InterPro" id="IPR035979">
    <property type="entry name" value="RBD_domain_sf"/>
</dbReference>
<dbReference type="Proteomes" id="UP001150238">
    <property type="component" value="Unassembled WGS sequence"/>
</dbReference>
<dbReference type="GO" id="GO:0005634">
    <property type="term" value="C:nucleus"/>
    <property type="evidence" value="ECO:0007669"/>
    <property type="project" value="TreeGrafter"/>
</dbReference>
<evidence type="ECO:0000256" key="2">
    <source>
        <dbReference type="PROSITE-ProRule" id="PRU00176"/>
    </source>
</evidence>
<dbReference type="Pfam" id="PF13865">
    <property type="entry name" value="FoP_duplication"/>
    <property type="match status" value="1"/>
</dbReference>
<dbReference type="CDD" id="cd12418">
    <property type="entry name" value="RRM_Aly_REF_like"/>
    <property type="match status" value="1"/>
</dbReference>
<evidence type="ECO:0000256" key="3">
    <source>
        <dbReference type="SAM" id="MobiDB-lite"/>
    </source>
</evidence>
<keyword evidence="1 2" id="KW-0694">RNA-binding</keyword>
<feature type="compositionally biased region" description="Basic and acidic residues" evidence="3">
    <location>
        <begin position="211"/>
        <end position="221"/>
    </location>
</feature>
<evidence type="ECO:0000259" key="4">
    <source>
        <dbReference type="PROSITE" id="PS50102"/>
    </source>
</evidence>
<dbReference type="SMART" id="SM01218">
    <property type="entry name" value="FoP_duplication"/>
    <property type="match status" value="1"/>
</dbReference>
<dbReference type="InterPro" id="IPR000504">
    <property type="entry name" value="RRM_dom"/>
</dbReference>
<dbReference type="InterPro" id="IPR051229">
    <property type="entry name" value="ALYREF_mRNA_export"/>
</dbReference>
<dbReference type="EMBL" id="JANVFS010000031">
    <property type="protein sequence ID" value="KAJ4470711.1"/>
    <property type="molecule type" value="Genomic_DNA"/>
</dbReference>
<reference evidence="5" key="1">
    <citation type="submission" date="2022-08" db="EMBL/GenBank/DDBJ databases">
        <authorList>
            <consortium name="DOE Joint Genome Institute"/>
            <person name="Min B."/>
            <person name="Riley R."/>
            <person name="Sierra-Patev S."/>
            <person name="Naranjo-Ortiz M."/>
            <person name="Looney B."/>
            <person name="Konkel Z."/>
            <person name="Slot J.C."/>
            <person name="Sakamoto Y."/>
            <person name="Steenwyk J.L."/>
            <person name="Rokas A."/>
            <person name="Carro J."/>
            <person name="Camarero S."/>
            <person name="Ferreira P."/>
            <person name="Molpeceres G."/>
            <person name="Ruiz-Duenas F.J."/>
            <person name="Serrano A."/>
            <person name="Henrissat B."/>
            <person name="Drula E."/>
            <person name="Hughes K.W."/>
            <person name="Mata J.L."/>
            <person name="Ishikawa N.K."/>
            <person name="Vargas-Isla R."/>
            <person name="Ushijima S."/>
            <person name="Smith C.A."/>
            <person name="Ahrendt S."/>
            <person name="Andreopoulos W."/>
            <person name="He G."/>
            <person name="Labutti K."/>
            <person name="Lipzen A."/>
            <person name="Ng V."/>
            <person name="Sandor L."/>
            <person name="Barry K."/>
            <person name="Martinez A.T."/>
            <person name="Xiao Y."/>
            <person name="Gibbons J.G."/>
            <person name="Terashima K."/>
            <person name="Hibbett D.S."/>
            <person name="Grigoriev I.V."/>
        </authorList>
    </citation>
    <scope>NUCLEOTIDE SEQUENCE</scope>
    <source>
        <strain evidence="5">Sp2 HRB7682 ss15</strain>
    </source>
</reference>
<feature type="region of interest" description="Disordered" evidence="3">
    <location>
        <begin position="127"/>
        <end position="223"/>
    </location>
</feature>
<dbReference type="PANTHER" id="PTHR19965:SF82">
    <property type="entry name" value="THO COMPLEX SUBUNIT 4"/>
    <property type="match status" value="1"/>
</dbReference>
<gene>
    <name evidence="5" type="ORF">C8J55DRAFT_522504</name>
</gene>
<dbReference type="Gene3D" id="3.30.70.330">
    <property type="match status" value="1"/>
</dbReference>
<dbReference type="PROSITE" id="PS50102">
    <property type="entry name" value="RRM"/>
    <property type="match status" value="1"/>
</dbReference>
<reference evidence="5" key="2">
    <citation type="journal article" date="2023" name="Proc. Natl. Acad. Sci. U.S.A.">
        <title>A global phylogenomic analysis of the shiitake genus Lentinula.</title>
        <authorList>
            <person name="Sierra-Patev S."/>
            <person name="Min B."/>
            <person name="Naranjo-Ortiz M."/>
            <person name="Looney B."/>
            <person name="Konkel Z."/>
            <person name="Slot J.C."/>
            <person name="Sakamoto Y."/>
            <person name="Steenwyk J.L."/>
            <person name="Rokas A."/>
            <person name="Carro J."/>
            <person name="Camarero S."/>
            <person name="Ferreira P."/>
            <person name="Molpeceres G."/>
            <person name="Ruiz-Duenas F.J."/>
            <person name="Serrano A."/>
            <person name="Henrissat B."/>
            <person name="Drula E."/>
            <person name="Hughes K.W."/>
            <person name="Mata J.L."/>
            <person name="Ishikawa N.K."/>
            <person name="Vargas-Isla R."/>
            <person name="Ushijima S."/>
            <person name="Smith C.A."/>
            <person name="Donoghue J."/>
            <person name="Ahrendt S."/>
            <person name="Andreopoulos W."/>
            <person name="He G."/>
            <person name="LaButti K."/>
            <person name="Lipzen A."/>
            <person name="Ng V."/>
            <person name="Riley R."/>
            <person name="Sandor L."/>
            <person name="Barry K."/>
            <person name="Martinez A.T."/>
            <person name="Xiao Y."/>
            <person name="Gibbons J.G."/>
            <person name="Terashima K."/>
            <person name="Grigoriev I.V."/>
            <person name="Hibbett D."/>
        </authorList>
    </citation>
    <scope>NUCLEOTIDE SEQUENCE</scope>
    <source>
        <strain evidence="5">Sp2 HRB7682 ss15</strain>
    </source>
</reference>
<protein>
    <recommendedName>
        <fullName evidence="4">RRM domain-containing protein</fullName>
    </recommendedName>
</protein>
<evidence type="ECO:0000313" key="5">
    <source>
        <dbReference type="EMBL" id="KAJ4470711.1"/>
    </source>
</evidence>
<feature type="region of interest" description="Disordered" evidence="3">
    <location>
        <begin position="1"/>
        <end position="50"/>
    </location>
</feature>
<dbReference type="InterPro" id="IPR025715">
    <property type="entry name" value="FoP_C"/>
</dbReference>
<sequence>MSAFRAPRGGNKPYSRPPRGDLNGQWLHDKAPGMKNMNTDSRPRGPSDMVEQSNTKLLVSNLHYEVTPKDLAAIFGQIGTLVREPLIRYDRSGRSTGNAIVFYETTAEATKGKKTFDGVLAKGQPMTITFDTGGPRQSRRAVSAPHSSLINRIQKPPLADRLSSDDIQVKDSAGPGPTRTRPSRRGGRGMPRGGAATQRSDPRSKVSKQPKTAEDLDKELDAFMGDAESAPIVGASAEAQPLVADSVIGAVGEQDVEMA</sequence>
<dbReference type="AlphaFoldDB" id="A0A9W9DHD9"/>
<organism evidence="5 6">
    <name type="scientific">Lentinula lateritia</name>
    <dbReference type="NCBI Taxonomy" id="40482"/>
    <lineage>
        <taxon>Eukaryota</taxon>
        <taxon>Fungi</taxon>
        <taxon>Dikarya</taxon>
        <taxon>Basidiomycota</taxon>
        <taxon>Agaricomycotina</taxon>
        <taxon>Agaricomycetes</taxon>
        <taxon>Agaricomycetidae</taxon>
        <taxon>Agaricales</taxon>
        <taxon>Marasmiineae</taxon>
        <taxon>Omphalotaceae</taxon>
        <taxon>Lentinula</taxon>
    </lineage>
</organism>
<dbReference type="GO" id="GO:0003729">
    <property type="term" value="F:mRNA binding"/>
    <property type="evidence" value="ECO:0007669"/>
    <property type="project" value="TreeGrafter"/>
</dbReference>
<evidence type="ECO:0000313" key="6">
    <source>
        <dbReference type="Proteomes" id="UP001150238"/>
    </source>
</evidence>
<dbReference type="Pfam" id="PF00076">
    <property type="entry name" value="RRM_1"/>
    <property type="match status" value="1"/>
</dbReference>
<feature type="domain" description="RRM" evidence="4">
    <location>
        <begin position="55"/>
        <end position="133"/>
    </location>
</feature>
<comment type="caution">
    <text evidence="5">The sequence shown here is derived from an EMBL/GenBank/DDBJ whole genome shotgun (WGS) entry which is preliminary data.</text>
</comment>
<proteinExistence type="predicted"/>
<dbReference type="SMART" id="SM00360">
    <property type="entry name" value="RRM"/>
    <property type="match status" value="1"/>
</dbReference>
<dbReference type="InterPro" id="IPR012677">
    <property type="entry name" value="Nucleotide-bd_a/b_plait_sf"/>
</dbReference>
<dbReference type="SUPFAM" id="SSF54928">
    <property type="entry name" value="RNA-binding domain, RBD"/>
    <property type="match status" value="1"/>
</dbReference>
<evidence type="ECO:0000256" key="1">
    <source>
        <dbReference type="ARBA" id="ARBA00022884"/>
    </source>
</evidence>
<name>A0A9W9DHD9_9AGAR</name>